<dbReference type="GeneID" id="78317511"/>
<evidence type="ECO:0000313" key="2">
    <source>
        <dbReference type="Proteomes" id="UP000190423"/>
    </source>
</evidence>
<name>A0A1T4NF97_TREPO</name>
<gene>
    <name evidence="1" type="ORF">SAMN02745149_02249</name>
</gene>
<sequence length="86" mass="10155">MKIIEYFTTENKEHWLKEIKKCDWEAGQYLHQLLSENSLKQKLGETALVPMLVDEDRLVSFCTFAPKDFINLITMELMHAKPRHCS</sequence>
<proteinExistence type="predicted"/>
<accession>A0A1T4NF97</accession>
<dbReference type="RefSeq" id="WP_078934117.1">
    <property type="nucleotide sequence ID" value="NZ_FUWG01000030.1"/>
</dbReference>
<dbReference type="Proteomes" id="UP000190423">
    <property type="component" value="Unassembled WGS sequence"/>
</dbReference>
<keyword evidence="2" id="KW-1185">Reference proteome</keyword>
<protein>
    <submittedName>
        <fullName evidence="1">Uncharacterized protein</fullName>
    </submittedName>
</protein>
<evidence type="ECO:0000313" key="1">
    <source>
        <dbReference type="EMBL" id="SJZ77942.1"/>
    </source>
</evidence>
<dbReference type="STRING" id="261392.SAMN02745149_02249"/>
<dbReference type="AlphaFoldDB" id="A0A1T4NF97"/>
<organism evidence="1 2">
    <name type="scientific">Treponema porcinum</name>
    <dbReference type="NCBI Taxonomy" id="261392"/>
    <lineage>
        <taxon>Bacteria</taxon>
        <taxon>Pseudomonadati</taxon>
        <taxon>Spirochaetota</taxon>
        <taxon>Spirochaetia</taxon>
        <taxon>Spirochaetales</taxon>
        <taxon>Treponemataceae</taxon>
        <taxon>Treponema</taxon>
    </lineage>
</organism>
<reference evidence="1 2" key="1">
    <citation type="submission" date="2017-02" db="EMBL/GenBank/DDBJ databases">
        <authorList>
            <person name="Peterson S.W."/>
        </authorList>
    </citation>
    <scope>NUCLEOTIDE SEQUENCE [LARGE SCALE GENOMIC DNA]</scope>
    <source>
        <strain evidence="1 2">ATCC BAA-908</strain>
    </source>
</reference>
<dbReference type="EMBL" id="FUWG01000030">
    <property type="protein sequence ID" value="SJZ77942.1"/>
    <property type="molecule type" value="Genomic_DNA"/>
</dbReference>